<comment type="caution">
    <text evidence="2">The sequence shown here is derived from an EMBL/GenBank/DDBJ whole genome shotgun (WGS) entry which is preliminary data.</text>
</comment>
<sequence length="184" mass="20660">MGAPERRNMPLLHPQRLNGGLWFRIDDCIRKDLQHINRTFGFHGGNMVPQEKNDAWWTTFVQKYYWDPQHHSETATNTKGRVYGLGSLQYVDADPKESPAASLRRNVGVDGRLTTVEGVVTWLKDDVSGLKDDVPGLKQSIDLLLKMNGVDPITRQPIPRESGASAPSPHSDSSQELNQHTPTH</sequence>
<feature type="compositionally biased region" description="Polar residues" evidence="1">
    <location>
        <begin position="168"/>
        <end position="184"/>
    </location>
</feature>
<name>A0ABQ8ARR4_BRANA</name>
<protein>
    <submittedName>
        <fullName evidence="2">Uncharacterized protein</fullName>
    </submittedName>
</protein>
<evidence type="ECO:0000256" key="1">
    <source>
        <dbReference type="SAM" id="MobiDB-lite"/>
    </source>
</evidence>
<feature type="region of interest" description="Disordered" evidence="1">
    <location>
        <begin position="152"/>
        <end position="184"/>
    </location>
</feature>
<proteinExistence type="predicted"/>
<organism evidence="2 3">
    <name type="scientific">Brassica napus</name>
    <name type="common">Rape</name>
    <dbReference type="NCBI Taxonomy" id="3708"/>
    <lineage>
        <taxon>Eukaryota</taxon>
        <taxon>Viridiplantae</taxon>
        <taxon>Streptophyta</taxon>
        <taxon>Embryophyta</taxon>
        <taxon>Tracheophyta</taxon>
        <taxon>Spermatophyta</taxon>
        <taxon>Magnoliopsida</taxon>
        <taxon>eudicotyledons</taxon>
        <taxon>Gunneridae</taxon>
        <taxon>Pentapetalae</taxon>
        <taxon>rosids</taxon>
        <taxon>malvids</taxon>
        <taxon>Brassicales</taxon>
        <taxon>Brassicaceae</taxon>
        <taxon>Brassiceae</taxon>
        <taxon>Brassica</taxon>
    </lineage>
</organism>
<keyword evidence="3" id="KW-1185">Reference proteome</keyword>
<reference evidence="2 3" key="1">
    <citation type="submission" date="2021-05" db="EMBL/GenBank/DDBJ databases">
        <title>Genome Assembly of Synthetic Allotetraploid Brassica napus Reveals Homoeologous Exchanges between Subgenomes.</title>
        <authorList>
            <person name="Davis J.T."/>
        </authorList>
    </citation>
    <scope>NUCLEOTIDE SEQUENCE [LARGE SCALE GENOMIC DNA]</scope>
    <source>
        <strain evidence="3">cv. Da-Ae</strain>
        <tissue evidence="2">Seedling</tissue>
    </source>
</reference>
<dbReference type="Proteomes" id="UP000824890">
    <property type="component" value="Unassembled WGS sequence"/>
</dbReference>
<evidence type="ECO:0000313" key="2">
    <source>
        <dbReference type="EMBL" id="KAH0895212.1"/>
    </source>
</evidence>
<gene>
    <name evidence="2" type="ORF">HID58_057641</name>
</gene>
<dbReference type="EMBL" id="JAGKQM010000013">
    <property type="protein sequence ID" value="KAH0895212.1"/>
    <property type="molecule type" value="Genomic_DNA"/>
</dbReference>
<accession>A0ABQ8ARR4</accession>
<evidence type="ECO:0000313" key="3">
    <source>
        <dbReference type="Proteomes" id="UP000824890"/>
    </source>
</evidence>